<proteinExistence type="predicted"/>
<dbReference type="EMBL" id="JAQNSG010000003">
    <property type="protein sequence ID" value="MDC1879299.1"/>
    <property type="molecule type" value="Genomic_DNA"/>
</dbReference>
<evidence type="ECO:0000313" key="2">
    <source>
        <dbReference type="Proteomes" id="UP001213309"/>
    </source>
</evidence>
<reference evidence="1" key="1">
    <citation type="submission" date="2022-10" db="EMBL/GenBank/DDBJ databases">
        <title>Human gut microbiome strain richness.</title>
        <authorList>
            <person name="Chen-Liaw A."/>
        </authorList>
    </citation>
    <scope>NUCLEOTIDE SEQUENCE</scope>
    <source>
        <strain evidence="1">1001713st2_A4_1001713B170214_170313</strain>
    </source>
</reference>
<dbReference type="AlphaFoldDB" id="A0AAW6GLE7"/>
<comment type="caution">
    <text evidence="1">The sequence shown here is derived from an EMBL/GenBank/DDBJ whole genome shotgun (WGS) entry which is preliminary data.</text>
</comment>
<accession>A0AAW6GLE7</accession>
<name>A0AAW6GLE7_BACUN</name>
<dbReference type="RefSeq" id="WP_195593566.1">
    <property type="nucleotide sequence ID" value="NZ_JADPCT010000270.1"/>
</dbReference>
<dbReference type="Proteomes" id="UP001213309">
    <property type="component" value="Unassembled WGS sequence"/>
</dbReference>
<organism evidence="1 2">
    <name type="scientific">Bacteroides uniformis</name>
    <dbReference type="NCBI Taxonomy" id="820"/>
    <lineage>
        <taxon>Bacteria</taxon>
        <taxon>Pseudomonadati</taxon>
        <taxon>Bacteroidota</taxon>
        <taxon>Bacteroidia</taxon>
        <taxon>Bacteroidales</taxon>
        <taxon>Bacteroidaceae</taxon>
        <taxon>Bacteroides</taxon>
    </lineage>
</organism>
<sequence length="83" mass="9364">MRKQESSYIRMNACKPTCVWVLVNANACGHTHAGLQACPHSDLPAFLLACRPVCLRACLPAHRQARRQAIRKQAGSNTMWKRY</sequence>
<protein>
    <submittedName>
        <fullName evidence="1">Uncharacterized protein</fullName>
    </submittedName>
</protein>
<evidence type="ECO:0000313" key="1">
    <source>
        <dbReference type="EMBL" id="MDC1879299.1"/>
    </source>
</evidence>
<gene>
    <name evidence="1" type="ORF">POZ24_04580</name>
</gene>